<accession>A0A0K6GIK8</accession>
<feature type="coiled-coil region" evidence="1">
    <location>
        <begin position="202"/>
        <end position="274"/>
    </location>
</feature>
<dbReference type="GO" id="GO:0000785">
    <property type="term" value="C:chromatin"/>
    <property type="evidence" value="ECO:0007669"/>
    <property type="project" value="TreeGrafter"/>
</dbReference>
<feature type="compositionally biased region" description="Polar residues" evidence="2">
    <location>
        <begin position="560"/>
        <end position="574"/>
    </location>
</feature>
<dbReference type="Proteomes" id="UP000044841">
    <property type="component" value="Unassembled WGS sequence"/>
</dbReference>
<organism evidence="4 5">
    <name type="scientific">Rhizoctonia solani</name>
    <dbReference type="NCBI Taxonomy" id="456999"/>
    <lineage>
        <taxon>Eukaryota</taxon>
        <taxon>Fungi</taxon>
        <taxon>Dikarya</taxon>
        <taxon>Basidiomycota</taxon>
        <taxon>Agaricomycotina</taxon>
        <taxon>Agaricomycetes</taxon>
        <taxon>Cantharellales</taxon>
        <taxon>Ceratobasidiaceae</taxon>
        <taxon>Rhizoctonia</taxon>
    </lineage>
</organism>
<dbReference type="PANTHER" id="PTHR43941">
    <property type="entry name" value="STRUCTURAL MAINTENANCE OF CHROMOSOMES PROTEIN 2"/>
    <property type="match status" value="1"/>
</dbReference>
<dbReference type="GO" id="GO:0003682">
    <property type="term" value="F:chromatin binding"/>
    <property type="evidence" value="ECO:0007669"/>
    <property type="project" value="TreeGrafter"/>
</dbReference>
<dbReference type="GO" id="GO:0000793">
    <property type="term" value="C:condensed chromosome"/>
    <property type="evidence" value="ECO:0007669"/>
    <property type="project" value="TreeGrafter"/>
</dbReference>
<dbReference type="EMBL" id="CYGV01001994">
    <property type="protein sequence ID" value="CUA78355.1"/>
    <property type="molecule type" value="Genomic_DNA"/>
</dbReference>
<dbReference type="AlphaFoldDB" id="A0A0K6GIK8"/>
<dbReference type="InterPro" id="IPR000772">
    <property type="entry name" value="Ricin_B_lectin"/>
</dbReference>
<feature type="region of interest" description="Disordered" evidence="2">
    <location>
        <begin position="542"/>
        <end position="574"/>
    </location>
</feature>
<dbReference type="Gene3D" id="2.80.10.50">
    <property type="match status" value="2"/>
</dbReference>
<keyword evidence="1" id="KW-0175">Coiled coil</keyword>
<feature type="coiled-coil region" evidence="1">
    <location>
        <begin position="488"/>
        <end position="522"/>
    </location>
</feature>
<protein>
    <submittedName>
        <fullName evidence="4">DNA double-strand break repair Rad50 ATPase [Pyrococcus abyssi GE5]</fullName>
    </submittedName>
</protein>
<evidence type="ECO:0000256" key="1">
    <source>
        <dbReference type="SAM" id="Coils"/>
    </source>
</evidence>
<dbReference type="SUPFAM" id="SSF50370">
    <property type="entry name" value="Ricin B-like lectins"/>
    <property type="match status" value="2"/>
</dbReference>
<keyword evidence="5" id="KW-1185">Reference proteome</keyword>
<feature type="compositionally biased region" description="Basic and acidic residues" evidence="2">
    <location>
        <begin position="542"/>
        <end position="556"/>
    </location>
</feature>
<dbReference type="CDD" id="cd23422">
    <property type="entry name" value="beta-trefoil_Ricin_MPL_CNL"/>
    <property type="match status" value="1"/>
</dbReference>
<feature type="domain" description="Ricin B lectin" evidence="3">
    <location>
        <begin position="348"/>
        <end position="415"/>
    </location>
</feature>
<dbReference type="GO" id="GO:0000796">
    <property type="term" value="C:condensin complex"/>
    <property type="evidence" value="ECO:0007669"/>
    <property type="project" value="TreeGrafter"/>
</dbReference>
<dbReference type="InterPro" id="IPR035992">
    <property type="entry name" value="Ricin_B-like_lectins"/>
</dbReference>
<name>A0A0K6GIK8_9AGAM</name>
<proteinExistence type="predicted"/>
<evidence type="ECO:0000256" key="2">
    <source>
        <dbReference type="SAM" id="MobiDB-lite"/>
    </source>
</evidence>
<feature type="region of interest" description="Disordered" evidence="2">
    <location>
        <begin position="1"/>
        <end position="21"/>
    </location>
</feature>
<gene>
    <name evidence="4" type="ORF">RSOLAG22IIIB_13092</name>
</gene>
<dbReference type="Pfam" id="PF14200">
    <property type="entry name" value="RicinB_lectin_2"/>
    <property type="match status" value="1"/>
</dbReference>
<sequence>MELVNKELAERQEKIASQDRELSQLRDELSSAKGKLSELHTLLYQRDETIDQLQQDLKSKEEALGHAYKMNEESANLRNQHKLMESKFLQQQAETATLQSKMDRVEYLMSQMMAVFSTDNGAQIYASRYPTTWVFLKYNGNYIIQLADKNRVLDLHHGSGQNGNVVHIFDQNGSPIPHRIWKLERLSDDAGNKEPPEAGEETANMNKELLQMQDELSSAKNELSELRSLLRQRDETIHRLQQDVKSKEEALNDANKANNETAQLRDQHVLLESKLSHQQMETAGLQAKVDRIEYLISQPPSADPRLGGYPQSPRDGHQLYFWPTACTFLIIMGQEISHSQYPPDGDLEPGTYRIFNALAGTAIQVSDHDPTKVVAWEQHDGENQQWFLQRSGEGYQLQNRRHRAYLSVCNTDNHALVYASRYPTTWVFLKSSGNYIVQFADRNRVLDLHNGLGTNGNEIHIWNVDGNNMAHRTWRLERLGDDFGNKELTGIQEEIVTKNEEISRLQGELSMAKQELSELHSLLYHRDETIRQLQQDLKLKNETPSHVHEANEESVHPRNQHSLSESKLSQQQTEIASLQAKMDRVEYLMSQMMSKPGGSSSTGATI</sequence>
<evidence type="ECO:0000259" key="3">
    <source>
        <dbReference type="Pfam" id="PF14200"/>
    </source>
</evidence>
<dbReference type="GO" id="GO:0007076">
    <property type="term" value="P:mitotic chromosome condensation"/>
    <property type="evidence" value="ECO:0007669"/>
    <property type="project" value="TreeGrafter"/>
</dbReference>
<reference evidence="4 5" key="1">
    <citation type="submission" date="2015-07" db="EMBL/GenBank/DDBJ databases">
        <authorList>
            <person name="Noorani M."/>
        </authorList>
    </citation>
    <scope>NUCLEOTIDE SEQUENCE [LARGE SCALE GENOMIC DNA]</scope>
    <source>
        <strain evidence="4">BBA 69670</strain>
    </source>
</reference>
<evidence type="ECO:0000313" key="4">
    <source>
        <dbReference type="EMBL" id="CUA78355.1"/>
    </source>
</evidence>
<dbReference type="PANTHER" id="PTHR43941:SF1">
    <property type="entry name" value="STRUCTURAL MAINTENANCE OF CHROMOSOMES PROTEIN 2"/>
    <property type="match status" value="1"/>
</dbReference>
<evidence type="ECO:0000313" key="5">
    <source>
        <dbReference type="Proteomes" id="UP000044841"/>
    </source>
</evidence>